<name>K8EFU6_9CHLO</name>
<dbReference type="Pfam" id="PF12796">
    <property type="entry name" value="Ank_2"/>
    <property type="match status" value="1"/>
</dbReference>
<dbReference type="PANTHER" id="PTHR46586">
    <property type="entry name" value="ANKYRIN REPEAT-CONTAINING PROTEIN"/>
    <property type="match status" value="1"/>
</dbReference>
<protein>
    <recommendedName>
        <fullName evidence="3">Ankyrin repeat protein</fullName>
    </recommendedName>
</protein>
<evidence type="ECO:0000313" key="1">
    <source>
        <dbReference type="EMBL" id="CCO17002.1"/>
    </source>
</evidence>
<dbReference type="GeneID" id="19015400"/>
<reference evidence="1 2" key="1">
    <citation type="submission" date="2011-10" db="EMBL/GenBank/DDBJ databases">
        <authorList>
            <person name="Genoscope - CEA"/>
        </authorList>
    </citation>
    <scope>NUCLEOTIDE SEQUENCE [LARGE SCALE GENOMIC DNA]</scope>
    <source>
        <strain evidence="1 2">RCC 1105</strain>
    </source>
</reference>
<evidence type="ECO:0008006" key="3">
    <source>
        <dbReference type="Google" id="ProtNLM"/>
    </source>
</evidence>
<gene>
    <name evidence="1" type="ORF">Bathy06g04190</name>
</gene>
<proteinExistence type="predicted"/>
<evidence type="ECO:0000313" key="2">
    <source>
        <dbReference type="Proteomes" id="UP000198341"/>
    </source>
</evidence>
<dbReference type="EMBL" id="FO082273">
    <property type="protein sequence ID" value="CCO17002.1"/>
    <property type="molecule type" value="Genomic_DNA"/>
</dbReference>
<accession>K8EFU6</accession>
<dbReference type="InterPro" id="IPR036770">
    <property type="entry name" value="Ankyrin_rpt-contain_sf"/>
</dbReference>
<dbReference type="eggNOG" id="ENOG502RYD6">
    <property type="taxonomic scope" value="Eukaryota"/>
</dbReference>
<dbReference type="Proteomes" id="UP000198341">
    <property type="component" value="Chromosome 6"/>
</dbReference>
<dbReference type="InterPro" id="IPR052050">
    <property type="entry name" value="SecEffector_AnkRepeat"/>
</dbReference>
<dbReference type="SUPFAM" id="SSF48403">
    <property type="entry name" value="Ankyrin repeat"/>
    <property type="match status" value="1"/>
</dbReference>
<sequence length="305" mass="34931">MGNKLSSTAKRKKEGAMIAEAAADMERLKLGPTKIWTGLVLHYKDIFVSHVLPKLNTTDRWFFAKANTESRGVLEYAGVDVSELYAYIDECSSISTLEWAWNDMLWGKKDYLGNVMDQAWFCAGVAETNKLELLKWAREVKHCEWDKWAINAAAFKGNLEMLKYCFSNGCPCDEEKSCKEAAIGGHLDCLRFLFAKVKPSRDTEEFAAQKAAAYGRINILKYFVEERKISDEVKSDCVFNATGYGRLDCLQYLVEEAKAPLNDWQHVAYARYKEHHDCVNYLLEKECPEPTDEQYAKFVEDRKAD</sequence>
<organism evidence="1 2">
    <name type="scientific">Bathycoccus prasinos</name>
    <dbReference type="NCBI Taxonomy" id="41875"/>
    <lineage>
        <taxon>Eukaryota</taxon>
        <taxon>Viridiplantae</taxon>
        <taxon>Chlorophyta</taxon>
        <taxon>Mamiellophyceae</taxon>
        <taxon>Mamiellales</taxon>
        <taxon>Bathycoccaceae</taxon>
        <taxon>Bathycoccus</taxon>
    </lineage>
</organism>
<dbReference type="RefSeq" id="XP_007512402.1">
    <property type="nucleotide sequence ID" value="XM_007512340.1"/>
</dbReference>
<keyword evidence="2" id="KW-1185">Reference proteome</keyword>
<dbReference type="Gene3D" id="1.25.40.20">
    <property type="entry name" value="Ankyrin repeat-containing domain"/>
    <property type="match status" value="1"/>
</dbReference>
<dbReference type="InterPro" id="IPR002110">
    <property type="entry name" value="Ankyrin_rpt"/>
</dbReference>
<dbReference type="PANTHER" id="PTHR46586:SF3">
    <property type="entry name" value="ANKYRIN REPEAT-CONTAINING PROTEIN"/>
    <property type="match status" value="1"/>
</dbReference>
<dbReference type="KEGG" id="bpg:Bathy06g04190"/>
<dbReference type="OrthoDB" id="194358at2759"/>
<dbReference type="AlphaFoldDB" id="K8EFU6"/>